<feature type="compositionally biased region" description="Basic and acidic residues" evidence="4">
    <location>
        <begin position="140"/>
        <end position="150"/>
    </location>
</feature>
<accession>A0A7Y7ZF61</accession>
<gene>
    <name evidence="5" type="primary">ssb</name>
    <name evidence="5" type="ORF">HX798_26695</name>
</gene>
<keyword evidence="1 2" id="KW-0238">DNA-binding</keyword>
<evidence type="ECO:0000313" key="5">
    <source>
        <dbReference type="EMBL" id="NWC83846.1"/>
    </source>
</evidence>
<protein>
    <recommendedName>
        <fullName evidence="2 3">Single-stranded DNA-binding protein</fullName>
    </recommendedName>
</protein>
<dbReference type="InterPro" id="IPR000424">
    <property type="entry name" value="Primosome_PriB/ssb"/>
</dbReference>
<dbReference type="Pfam" id="PF00436">
    <property type="entry name" value="SSB"/>
    <property type="match status" value="1"/>
</dbReference>
<dbReference type="SUPFAM" id="SSF50249">
    <property type="entry name" value="Nucleic acid-binding proteins"/>
    <property type="match status" value="1"/>
</dbReference>
<evidence type="ECO:0000256" key="3">
    <source>
        <dbReference type="RuleBase" id="RU000524"/>
    </source>
</evidence>
<sequence>MSHSINKTILLGTVGGDAVSTPLGNGNSVVKVSLATPRGWMEEGTWKEVTDWHNIAFFGKSAERALKIQKGMVIFITGRNQTSVYEKNGVKCYRTEVVVDMKGELQILGYPSLTRQNRPQGSPSPQQQRTAQNQPAHQHPQFEENWRDGEFGSDDQIPGF</sequence>
<dbReference type="PANTHER" id="PTHR10302">
    <property type="entry name" value="SINGLE-STRANDED DNA-BINDING PROTEIN"/>
    <property type="match status" value="1"/>
</dbReference>
<reference evidence="5 6" key="1">
    <citation type="submission" date="2020-04" db="EMBL/GenBank/DDBJ databases">
        <title>Molecular characterization of pseudomonads from Agaricus bisporus reveal novel blotch 2 pathogens in Western Europe.</title>
        <authorList>
            <person name="Taparia T."/>
            <person name="Krijger M."/>
            <person name="Haynes E."/>
            <person name="Elpinstone J.G."/>
            <person name="Noble R."/>
            <person name="Van Der Wolf J."/>
        </authorList>
    </citation>
    <scope>NUCLEOTIDE SEQUENCE [LARGE SCALE GENOMIC DNA]</scope>
    <source>
        <strain evidence="5 6">P7765</strain>
    </source>
</reference>
<dbReference type="AlphaFoldDB" id="A0A7Y7ZF61"/>
<dbReference type="PANTHER" id="PTHR10302:SF27">
    <property type="entry name" value="SINGLE-STRANDED DNA-BINDING PROTEIN"/>
    <property type="match status" value="1"/>
</dbReference>
<dbReference type="EMBL" id="JACARV010000107">
    <property type="protein sequence ID" value="NWC83846.1"/>
    <property type="molecule type" value="Genomic_DNA"/>
</dbReference>
<dbReference type="InterPro" id="IPR012340">
    <property type="entry name" value="NA-bd_OB-fold"/>
</dbReference>
<feature type="compositionally biased region" description="Low complexity" evidence="4">
    <location>
        <begin position="115"/>
        <end position="129"/>
    </location>
</feature>
<evidence type="ECO:0000256" key="2">
    <source>
        <dbReference type="PIRNR" id="PIRNR002070"/>
    </source>
</evidence>
<proteinExistence type="predicted"/>
<evidence type="ECO:0000256" key="1">
    <source>
        <dbReference type="ARBA" id="ARBA00023125"/>
    </source>
</evidence>
<dbReference type="Proteomes" id="UP000542695">
    <property type="component" value="Unassembled WGS sequence"/>
</dbReference>
<feature type="region of interest" description="Disordered" evidence="4">
    <location>
        <begin position="110"/>
        <end position="160"/>
    </location>
</feature>
<dbReference type="PIRSF" id="PIRSF002070">
    <property type="entry name" value="SSB"/>
    <property type="match status" value="1"/>
</dbReference>
<dbReference type="GO" id="GO:0009295">
    <property type="term" value="C:nucleoid"/>
    <property type="evidence" value="ECO:0007669"/>
    <property type="project" value="TreeGrafter"/>
</dbReference>
<dbReference type="GO" id="GO:0003697">
    <property type="term" value="F:single-stranded DNA binding"/>
    <property type="evidence" value="ECO:0007669"/>
    <property type="project" value="InterPro"/>
</dbReference>
<evidence type="ECO:0000313" key="6">
    <source>
        <dbReference type="Proteomes" id="UP000542695"/>
    </source>
</evidence>
<evidence type="ECO:0000256" key="4">
    <source>
        <dbReference type="SAM" id="MobiDB-lite"/>
    </source>
</evidence>
<dbReference type="NCBIfam" id="TIGR00621">
    <property type="entry name" value="ssb"/>
    <property type="match status" value="1"/>
</dbReference>
<organism evidence="5 6">
    <name type="scientific">Pseudomonas putida</name>
    <name type="common">Arthrobacter siderocapsulatus</name>
    <dbReference type="NCBI Taxonomy" id="303"/>
    <lineage>
        <taxon>Bacteria</taxon>
        <taxon>Pseudomonadati</taxon>
        <taxon>Pseudomonadota</taxon>
        <taxon>Gammaproteobacteria</taxon>
        <taxon>Pseudomonadales</taxon>
        <taxon>Pseudomonadaceae</taxon>
        <taxon>Pseudomonas</taxon>
    </lineage>
</organism>
<dbReference type="GO" id="GO:0006260">
    <property type="term" value="P:DNA replication"/>
    <property type="evidence" value="ECO:0007669"/>
    <property type="project" value="InterPro"/>
</dbReference>
<dbReference type="PROSITE" id="PS50935">
    <property type="entry name" value="SSB"/>
    <property type="match status" value="1"/>
</dbReference>
<dbReference type="RefSeq" id="WP_177011208.1">
    <property type="nucleotide sequence ID" value="NZ_JACARV010000107.1"/>
</dbReference>
<dbReference type="Gene3D" id="2.40.50.140">
    <property type="entry name" value="Nucleic acid-binding proteins"/>
    <property type="match status" value="1"/>
</dbReference>
<name>A0A7Y7ZF61_PSEPU</name>
<comment type="caution">
    <text evidence="5">The sequence shown here is derived from an EMBL/GenBank/DDBJ whole genome shotgun (WGS) entry which is preliminary data.</text>
</comment>
<dbReference type="CDD" id="cd04496">
    <property type="entry name" value="SSB_OBF"/>
    <property type="match status" value="1"/>
</dbReference>
<dbReference type="InterPro" id="IPR011344">
    <property type="entry name" value="ssDNA-bd"/>
</dbReference>